<protein>
    <submittedName>
        <fullName evidence="2">Uncharacterized protein</fullName>
    </submittedName>
</protein>
<reference evidence="2 3" key="1">
    <citation type="submission" date="2016-06" db="EMBL/GenBank/DDBJ databases">
        <authorList>
            <person name="Kjaerup R.B."/>
            <person name="Dalgaard T.S."/>
            <person name="Juul-Madsen H.R."/>
        </authorList>
    </citation>
    <scope>NUCLEOTIDE SEQUENCE [LARGE SCALE GENOMIC DNA]</scope>
    <source>
        <strain evidence="2 3">CECT 8886</strain>
    </source>
</reference>
<keyword evidence="3" id="KW-1185">Reference proteome</keyword>
<feature type="compositionally biased region" description="Basic residues" evidence="1">
    <location>
        <begin position="1"/>
        <end position="17"/>
    </location>
</feature>
<name>A0A1A8TBW1_9GAMM</name>
<evidence type="ECO:0000313" key="3">
    <source>
        <dbReference type="Proteomes" id="UP000092544"/>
    </source>
</evidence>
<proteinExistence type="predicted"/>
<evidence type="ECO:0000313" key="2">
    <source>
        <dbReference type="EMBL" id="SBS29101.1"/>
    </source>
</evidence>
<dbReference type="Proteomes" id="UP000092544">
    <property type="component" value="Unassembled WGS sequence"/>
</dbReference>
<gene>
    <name evidence="2" type="ORF">MSP8886_01438</name>
</gene>
<feature type="region of interest" description="Disordered" evidence="1">
    <location>
        <begin position="1"/>
        <end position="38"/>
    </location>
</feature>
<evidence type="ECO:0000256" key="1">
    <source>
        <dbReference type="SAM" id="MobiDB-lite"/>
    </source>
</evidence>
<feature type="compositionally biased region" description="Basic and acidic residues" evidence="1">
    <location>
        <begin position="25"/>
        <end position="38"/>
    </location>
</feature>
<accession>A0A1A8TBW1</accession>
<dbReference type="AlphaFoldDB" id="A0A1A8TBW1"/>
<sequence>MTKKKPTAPPKMTHKPRQGGTVIKHKPDSETTNETDKA</sequence>
<organism evidence="2 3">
    <name type="scientific">Marinomonas spartinae</name>
    <dbReference type="NCBI Taxonomy" id="1792290"/>
    <lineage>
        <taxon>Bacteria</taxon>
        <taxon>Pseudomonadati</taxon>
        <taxon>Pseudomonadota</taxon>
        <taxon>Gammaproteobacteria</taxon>
        <taxon>Oceanospirillales</taxon>
        <taxon>Oceanospirillaceae</taxon>
        <taxon>Marinomonas</taxon>
    </lineage>
</organism>
<dbReference type="EMBL" id="FLOB01000002">
    <property type="protein sequence ID" value="SBS29101.1"/>
    <property type="molecule type" value="Genomic_DNA"/>
</dbReference>